<dbReference type="EMBL" id="CP001684">
    <property type="protein sequence ID" value="ACV23628.1"/>
    <property type="molecule type" value="Genomic_DNA"/>
</dbReference>
<dbReference type="Proteomes" id="UP000002026">
    <property type="component" value="Chromosome"/>
</dbReference>
<evidence type="ECO:0008006" key="3">
    <source>
        <dbReference type="Google" id="ProtNLM"/>
    </source>
</evidence>
<sequence>MVEVSPDHAVIVVEGYIVRPERIIANVRVTHARFAITTPQLLEEVLKRYPRLMQHACINDVGPTFAAVADHTSLPHLLEHMVIEDQVAHHAEVGIPDELAEQGVTSGKFLGATRWTDRDALTARVEVSYLDDRAALRAFRDAIRCLNCILLA</sequence>
<dbReference type="eggNOG" id="ENOG50306BF">
    <property type="taxonomic scope" value="Bacteria"/>
</dbReference>
<proteinExistence type="predicted"/>
<organism evidence="1 2">
    <name type="scientific">Slackia heliotrinireducens (strain ATCC 29202 / DSM 20476 / NCTC 11029 / RHS 1)</name>
    <name type="common">Peptococcus heliotrinreducens</name>
    <dbReference type="NCBI Taxonomy" id="471855"/>
    <lineage>
        <taxon>Bacteria</taxon>
        <taxon>Bacillati</taxon>
        <taxon>Actinomycetota</taxon>
        <taxon>Coriobacteriia</taxon>
        <taxon>Eggerthellales</taxon>
        <taxon>Eggerthellaceae</taxon>
        <taxon>Slackia</taxon>
    </lineage>
</organism>
<protein>
    <recommendedName>
        <fullName evidence="3">Cyanophycin synthase-like N-terminal domain-containing protein</fullName>
    </recommendedName>
</protein>
<accession>C7N3A5</accession>
<dbReference type="AlphaFoldDB" id="C7N3A5"/>
<reference evidence="1 2" key="1">
    <citation type="journal article" date="2009" name="Stand. Genomic Sci.">
        <title>Complete genome sequence of Slackia heliotrinireducens type strain (RHS 1).</title>
        <authorList>
            <person name="Pukall R."/>
            <person name="Lapidus A."/>
            <person name="Nolan M."/>
            <person name="Copeland A."/>
            <person name="Glavina Del Rio T."/>
            <person name="Lucas S."/>
            <person name="Chen F."/>
            <person name="Tice H."/>
            <person name="Cheng J.F."/>
            <person name="Chertkov O."/>
            <person name="Bruce D."/>
            <person name="Goodwin L."/>
            <person name="Kuske C."/>
            <person name="Brettin T."/>
            <person name="Detter J.C."/>
            <person name="Han C."/>
            <person name="Pitluck S."/>
            <person name="Pati A."/>
            <person name="Mavrommatis K."/>
            <person name="Ivanova N."/>
            <person name="Ovchinnikova G."/>
            <person name="Chen A."/>
            <person name="Palaniappan K."/>
            <person name="Schneider S."/>
            <person name="Rohde M."/>
            <person name="Chain P."/>
            <person name="D'haeseleer P."/>
            <person name="Goker M."/>
            <person name="Bristow J."/>
            <person name="Eisen J.A."/>
            <person name="Markowitz V."/>
            <person name="Kyrpides N.C."/>
            <person name="Klenk H.P."/>
            <person name="Hugenholtz P."/>
        </authorList>
    </citation>
    <scope>NUCLEOTIDE SEQUENCE [LARGE SCALE GENOMIC DNA]</scope>
    <source>
        <strain evidence="2">ATCC 29202 / DSM 20476 / NCTC 11029 / RHS 1</strain>
    </source>
</reference>
<evidence type="ECO:0000313" key="1">
    <source>
        <dbReference type="EMBL" id="ACV23628.1"/>
    </source>
</evidence>
<name>C7N3A5_SLAHD</name>
<keyword evidence="2" id="KW-1185">Reference proteome</keyword>
<dbReference type="STRING" id="471855.Shel_26250"/>
<gene>
    <name evidence="1" type="ordered locus">Shel_26250</name>
</gene>
<dbReference type="RefSeq" id="WP_012799726.1">
    <property type="nucleotide sequence ID" value="NC_013165.1"/>
</dbReference>
<dbReference type="HOGENOM" id="CLU_134445_0_0_11"/>
<dbReference type="KEGG" id="shi:Shel_26250"/>
<evidence type="ECO:0000313" key="2">
    <source>
        <dbReference type="Proteomes" id="UP000002026"/>
    </source>
</evidence>